<dbReference type="PANTHER" id="PTHR32182:SF22">
    <property type="entry name" value="ATP-DEPENDENT ENDONUCLEASE, OLD FAMILY-RELATED"/>
    <property type="match status" value="1"/>
</dbReference>
<dbReference type="InterPro" id="IPR027417">
    <property type="entry name" value="P-loop_NTPase"/>
</dbReference>
<evidence type="ECO:0000259" key="1">
    <source>
        <dbReference type="Pfam" id="PF13175"/>
    </source>
</evidence>
<name>A0A6N3X4T2_9SYNE</name>
<dbReference type="Pfam" id="PF13175">
    <property type="entry name" value="AAA_15"/>
    <property type="match status" value="1"/>
</dbReference>
<dbReference type="InterPro" id="IPR041685">
    <property type="entry name" value="AAA_GajA/Old/RecF-like"/>
</dbReference>
<dbReference type="GO" id="GO:0000731">
    <property type="term" value="P:DNA synthesis involved in DNA repair"/>
    <property type="evidence" value="ECO:0007669"/>
    <property type="project" value="TreeGrafter"/>
</dbReference>
<organism evidence="2 3">
    <name type="scientific">Candidatus Synechococcus spongiarum 142</name>
    <dbReference type="NCBI Taxonomy" id="1608213"/>
    <lineage>
        <taxon>Bacteria</taxon>
        <taxon>Bacillati</taxon>
        <taxon>Cyanobacteriota</taxon>
        <taxon>Cyanophyceae</taxon>
        <taxon>Synechococcales</taxon>
        <taxon>Synechococcaceae</taxon>
        <taxon>Synechococcus</taxon>
    </lineage>
</organism>
<reference evidence="2 3" key="1">
    <citation type="submission" date="2015-01" db="EMBL/GenBank/DDBJ databases">
        <title>Lifestyle Evolution in Cyanobacterial Symbionts of Sponges.</title>
        <authorList>
            <person name="Burgsdorf I."/>
            <person name="Slaby B.M."/>
            <person name="Handley K.M."/>
            <person name="Haber M."/>
            <person name="Blom J."/>
            <person name="Marshall C.W."/>
            <person name="Gilbert J.A."/>
            <person name="Hentschel U."/>
            <person name="Steindler L."/>
        </authorList>
    </citation>
    <scope>NUCLEOTIDE SEQUENCE [LARGE SCALE GENOMIC DNA]</scope>
    <source>
        <strain evidence="2">142</strain>
    </source>
</reference>
<dbReference type="Proteomes" id="UP000035054">
    <property type="component" value="Unassembled WGS sequence"/>
</dbReference>
<dbReference type="EMBL" id="JXUO01000170">
    <property type="protein sequence ID" value="KKZ14320.1"/>
    <property type="molecule type" value="Genomic_DNA"/>
</dbReference>
<evidence type="ECO:0000313" key="3">
    <source>
        <dbReference type="Proteomes" id="UP000035054"/>
    </source>
</evidence>
<protein>
    <recommendedName>
        <fullName evidence="1">Endonuclease GajA/Old nuclease/RecF-like AAA domain-containing protein</fullName>
    </recommendedName>
</protein>
<dbReference type="SUPFAM" id="SSF52540">
    <property type="entry name" value="P-loop containing nucleoside triphosphate hydrolases"/>
    <property type="match status" value="1"/>
</dbReference>
<accession>A0A6N3X4T2</accession>
<evidence type="ECO:0000313" key="2">
    <source>
        <dbReference type="EMBL" id="KKZ14320.1"/>
    </source>
</evidence>
<dbReference type="PANTHER" id="PTHR32182">
    <property type="entry name" value="DNA REPLICATION AND REPAIR PROTEIN RECF"/>
    <property type="match status" value="1"/>
</dbReference>
<gene>
    <name evidence="2" type="ORF">TH68_05240</name>
</gene>
<dbReference type="GO" id="GO:0006302">
    <property type="term" value="P:double-strand break repair"/>
    <property type="evidence" value="ECO:0007669"/>
    <property type="project" value="TreeGrafter"/>
</dbReference>
<feature type="domain" description="Endonuclease GajA/Old nuclease/RecF-like AAA" evidence="1">
    <location>
        <begin position="1"/>
        <end position="44"/>
    </location>
</feature>
<comment type="caution">
    <text evidence="2">The sequence shown here is derived from an EMBL/GenBank/DDBJ whole genome shotgun (WGS) entry which is preliminary data.</text>
</comment>
<sequence>MLSSFTVENFKSYRQVALTLEPLTLLIGANDSGKSNLIEALQLLSWIGQGNTSGSIRHAVQEQSGGIRGTVQDLGFRGSQGAFSLACRTTHGSCGAACGLLLAL</sequence>
<proteinExistence type="predicted"/>
<dbReference type="Gene3D" id="3.40.50.300">
    <property type="entry name" value="P-loop containing nucleotide triphosphate hydrolases"/>
    <property type="match status" value="1"/>
</dbReference>
<dbReference type="AlphaFoldDB" id="A0A6N3X4T2"/>